<dbReference type="Proteomes" id="UP000199200">
    <property type="component" value="Unassembled WGS sequence"/>
</dbReference>
<comment type="similarity">
    <text evidence="5">Belongs to the glycosyltransferase 26 family. TagA/TarA subfamily.</text>
</comment>
<keyword evidence="4 5" id="KW-0961">Cell wall biogenesis/degradation</keyword>
<evidence type="ECO:0000256" key="2">
    <source>
        <dbReference type="ARBA" id="ARBA00022679"/>
    </source>
</evidence>
<dbReference type="CDD" id="cd06533">
    <property type="entry name" value="Glyco_transf_WecG_TagA"/>
    <property type="match status" value="1"/>
</dbReference>
<dbReference type="Pfam" id="PF03808">
    <property type="entry name" value="Glyco_tran_WecG"/>
    <property type="match status" value="1"/>
</dbReference>
<gene>
    <name evidence="6" type="ORF">SAMN04488127_2354</name>
</gene>
<keyword evidence="2 5" id="KW-0808">Transferase</keyword>
<name>A0A1H7ACE7_9BACL</name>
<keyword evidence="1 5" id="KW-0328">Glycosyltransferase</keyword>
<dbReference type="GO" id="GO:0019350">
    <property type="term" value="P:teichoic acid biosynthetic process"/>
    <property type="evidence" value="ECO:0007669"/>
    <property type="project" value="UniProtKB-UniRule"/>
</dbReference>
<evidence type="ECO:0000313" key="6">
    <source>
        <dbReference type="EMBL" id="SEJ63261.1"/>
    </source>
</evidence>
<accession>A0A1H7ACE7</accession>
<dbReference type="PANTHER" id="PTHR34136:SF1">
    <property type="entry name" value="UDP-N-ACETYL-D-MANNOSAMINURONIC ACID TRANSFERASE"/>
    <property type="match status" value="1"/>
</dbReference>
<dbReference type="HAMAP" id="MF_02070">
    <property type="entry name" value="TagA_TarA"/>
    <property type="match status" value="1"/>
</dbReference>
<dbReference type="UniPathway" id="UPA00632"/>
<dbReference type="EC" id="2.4.1.187" evidence="5"/>
<dbReference type="InterPro" id="IPR004629">
    <property type="entry name" value="WecG_TagA_CpsF"/>
</dbReference>
<dbReference type="NCBIfam" id="TIGR00696">
    <property type="entry name" value="wecG_tagA_cpsF"/>
    <property type="match status" value="1"/>
</dbReference>
<reference evidence="7" key="1">
    <citation type="submission" date="2016-10" db="EMBL/GenBank/DDBJ databases">
        <authorList>
            <person name="Varghese N."/>
            <person name="Submissions S."/>
        </authorList>
    </citation>
    <scope>NUCLEOTIDE SEQUENCE [LARGE SCALE GENOMIC DNA]</scope>
    <source>
        <strain evidence="7">CGMCC 1.6763</strain>
    </source>
</reference>
<comment type="function">
    <text evidence="5">Catalyzes the conversion of GlcNAc-PP-undecaprenol into ManNAc-GlcNAc-PP-undecaprenol, the first committed lipid intermediate in the de novo synthesis of teichoic acid.</text>
</comment>
<evidence type="ECO:0000256" key="1">
    <source>
        <dbReference type="ARBA" id="ARBA00022676"/>
    </source>
</evidence>
<evidence type="ECO:0000256" key="5">
    <source>
        <dbReference type="HAMAP-Rule" id="MF_02070"/>
    </source>
</evidence>
<dbReference type="InterPro" id="IPR034714">
    <property type="entry name" value="TagA_TarA"/>
</dbReference>
<dbReference type="GO" id="GO:0071555">
    <property type="term" value="P:cell wall organization"/>
    <property type="evidence" value="ECO:0007669"/>
    <property type="project" value="UniProtKB-KW"/>
</dbReference>
<keyword evidence="7" id="KW-1185">Reference proteome</keyword>
<dbReference type="STRING" id="426757.SAMN04488127_2354"/>
<organism evidence="6 7">
    <name type="scientific">Bhargavaea ginsengi</name>
    <dbReference type="NCBI Taxonomy" id="426757"/>
    <lineage>
        <taxon>Bacteria</taxon>
        <taxon>Bacillati</taxon>
        <taxon>Bacillota</taxon>
        <taxon>Bacilli</taxon>
        <taxon>Bacillales</taxon>
        <taxon>Caryophanaceae</taxon>
        <taxon>Bhargavaea</taxon>
    </lineage>
</organism>
<evidence type="ECO:0000256" key="4">
    <source>
        <dbReference type="ARBA" id="ARBA00023316"/>
    </source>
</evidence>
<protein>
    <recommendedName>
        <fullName evidence="5">N-acetylglucosaminyldiphosphoundecaprenol N-acetyl-beta-D-mannosaminyltransferase</fullName>
        <ecNumber evidence="5">2.4.1.187</ecNumber>
    </recommendedName>
    <alternativeName>
        <fullName evidence="5">N-acetylmannosaminyltransferase</fullName>
    </alternativeName>
    <alternativeName>
        <fullName evidence="5">UDP-N-acetylmannosamine transferase</fullName>
    </alternativeName>
    <alternativeName>
        <fullName evidence="5">UDP-N-acetylmannosamine:N-acetylglucosaminyl pyrophosphorylundecaprenol N-acetylmannosaminyltransferase</fullName>
    </alternativeName>
</protein>
<dbReference type="GO" id="GO:0047244">
    <property type="term" value="F:N-acetylglucosaminyldiphosphoundecaprenol N-acetyl-beta-D-mannosaminyltransferase activity"/>
    <property type="evidence" value="ECO:0007669"/>
    <property type="project" value="UniProtKB-UniRule"/>
</dbReference>
<dbReference type="PANTHER" id="PTHR34136">
    <property type="match status" value="1"/>
</dbReference>
<evidence type="ECO:0000256" key="3">
    <source>
        <dbReference type="ARBA" id="ARBA00022944"/>
    </source>
</evidence>
<sequence length="248" mass="27410">MNLMKEQFFGVQVNTERFDEMLDLIFSRKREGKKSFIVAINPEKLMKARKDPALHKILNTADFQIPDGVGVLIASRLKKGTIRDRITGVDMMEQLCARAAETGDGVFLYGAKPGVADQAAAGLRAKFPGLNVAGTLDGYVKDEQQVLDTINASGAAILFVALGSPTQENFIIRNMERLVPSVYQGVGGSFDVFSGNIKRAPAAFRKLGLEWLYRLLKEPSRWRRQLELPKFLIAVLTGRHEKGGGVNE</sequence>
<dbReference type="AlphaFoldDB" id="A0A1H7ACE7"/>
<comment type="catalytic activity">
    <reaction evidence="5">
        <text>UDP-N-acetyl-alpha-D-mannosamine + N-acetyl-alpha-D-glucosaminyl-di-trans,octa-cis-undecaprenyl diphosphate = N-acetyl-beta-D-mannosaminyl-(1-&gt;4)-N-acetyl-alpha-D-glucosaminyl di-trans,octa-cis-undecaprenyl diphosphate + UDP + H(+)</text>
        <dbReference type="Rhea" id="RHEA:16053"/>
        <dbReference type="ChEBI" id="CHEBI:15378"/>
        <dbReference type="ChEBI" id="CHEBI:58223"/>
        <dbReference type="ChEBI" id="CHEBI:62959"/>
        <dbReference type="ChEBI" id="CHEBI:68623"/>
        <dbReference type="ChEBI" id="CHEBI:132210"/>
        <dbReference type="EC" id="2.4.1.187"/>
    </reaction>
</comment>
<dbReference type="EMBL" id="FNZF01000004">
    <property type="protein sequence ID" value="SEJ63261.1"/>
    <property type="molecule type" value="Genomic_DNA"/>
</dbReference>
<evidence type="ECO:0000313" key="7">
    <source>
        <dbReference type="Proteomes" id="UP000199200"/>
    </source>
</evidence>
<keyword evidence="3 5" id="KW-0777">Teichoic acid biosynthesis</keyword>
<proteinExistence type="inferred from homology"/>
<comment type="pathway">
    <text evidence="5">Cell wall biogenesis; teichoic acid biosynthesis.</text>
</comment>